<feature type="chain" id="PRO_5047202009" description="Secreted protein" evidence="1">
    <location>
        <begin position="21"/>
        <end position="121"/>
    </location>
</feature>
<organism evidence="2 3">
    <name type="scientific">Streptomyces siamensis</name>
    <dbReference type="NCBI Taxonomy" id="1274986"/>
    <lineage>
        <taxon>Bacteria</taxon>
        <taxon>Bacillati</taxon>
        <taxon>Actinomycetota</taxon>
        <taxon>Actinomycetes</taxon>
        <taxon>Kitasatosporales</taxon>
        <taxon>Streptomycetaceae</taxon>
        <taxon>Streptomyces</taxon>
    </lineage>
</organism>
<dbReference type="EMBL" id="BAABKB010000001">
    <property type="protein sequence ID" value="GAA4994967.1"/>
    <property type="molecule type" value="Genomic_DNA"/>
</dbReference>
<feature type="signal peptide" evidence="1">
    <location>
        <begin position="1"/>
        <end position="20"/>
    </location>
</feature>
<comment type="caution">
    <text evidence="2">The sequence shown here is derived from an EMBL/GenBank/DDBJ whole genome shotgun (WGS) entry which is preliminary data.</text>
</comment>
<evidence type="ECO:0008006" key="4">
    <source>
        <dbReference type="Google" id="ProtNLM"/>
    </source>
</evidence>
<evidence type="ECO:0000256" key="1">
    <source>
        <dbReference type="SAM" id="SignalP"/>
    </source>
</evidence>
<name>A0ABP9IDD6_9ACTN</name>
<keyword evidence="3" id="KW-1185">Reference proteome</keyword>
<gene>
    <name evidence="2" type="ORF">GCM10023335_03810</name>
</gene>
<dbReference type="RefSeq" id="WP_095935468.1">
    <property type="nucleotide sequence ID" value="NZ_BAABKB010000001.1"/>
</dbReference>
<evidence type="ECO:0000313" key="3">
    <source>
        <dbReference type="Proteomes" id="UP001501759"/>
    </source>
</evidence>
<evidence type="ECO:0000313" key="2">
    <source>
        <dbReference type="EMBL" id="GAA4994967.1"/>
    </source>
</evidence>
<protein>
    <recommendedName>
        <fullName evidence="4">Secreted protein</fullName>
    </recommendedName>
</protein>
<dbReference type="Proteomes" id="UP001501759">
    <property type="component" value="Unassembled WGS sequence"/>
</dbReference>
<accession>A0ABP9IDD6</accession>
<keyword evidence="1" id="KW-0732">Signal</keyword>
<reference evidence="3" key="1">
    <citation type="journal article" date="2019" name="Int. J. Syst. Evol. Microbiol.">
        <title>The Global Catalogue of Microorganisms (GCM) 10K type strain sequencing project: providing services to taxonomists for standard genome sequencing and annotation.</title>
        <authorList>
            <consortium name="The Broad Institute Genomics Platform"/>
            <consortium name="The Broad Institute Genome Sequencing Center for Infectious Disease"/>
            <person name="Wu L."/>
            <person name="Ma J."/>
        </authorList>
    </citation>
    <scope>NUCLEOTIDE SEQUENCE [LARGE SCALE GENOMIC DNA]</scope>
    <source>
        <strain evidence="3">JCM 18409</strain>
    </source>
</reference>
<proteinExistence type="predicted"/>
<sequence>MAVLGAACSLTFLATGTASAGTNSGWVYTTDWDPGGQGAFGHDGDCLTVYDNQKDGYNVEIHLFRMSTYETIAELHTTQGGGSHAYKCFSDKVPENIKVGVRVSLIKSGDKFSGFKNNLTS</sequence>